<reference evidence="12" key="2">
    <citation type="submission" date="2020-09" db="EMBL/GenBank/DDBJ databases">
        <authorList>
            <person name="Sun Q."/>
            <person name="Ohkuma M."/>
        </authorList>
    </citation>
    <scope>NUCLEOTIDE SEQUENCE</scope>
    <source>
        <strain evidence="12">JCM 4646</strain>
    </source>
</reference>
<dbReference type="GO" id="GO:0005975">
    <property type="term" value="P:carbohydrate metabolic process"/>
    <property type="evidence" value="ECO:0007669"/>
    <property type="project" value="InterPro"/>
</dbReference>
<comment type="caution">
    <text evidence="12">The sequence shown here is derived from an EMBL/GenBank/DDBJ whole genome shotgun (WGS) entry which is preliminary data.</text>
</comment>
<dbReference type="GeneID" id="95353201"/>
<evidence type="ECO:0000313" key="13">
    <source>
        <dbReference type="Proteomes" id="UP000617734"/>
    </source>
</evidence>
<evidence type="ECO:0000256" key="4">
    <source>
        <dbReference type="ARBA" id="ARBA00022729"/>
    </source>
</evidence>
<dbReference type="InterPro" id="IPR038970">
    <property type="entry name" value="Lyase_8"/>
</dbReference>
<dbReference type="SUPFAM" id="SSF48230">
    <property type="entry name" value="Chondroitin AC/alginate lyase"/>
    <property type="match status" value="1"/>
</dbReference>
<dbReference type="Gene3D" id="2.70.98.10">
    <property type="match status" value="1"/>
</dbReference>
<dbReference type="CDD" id="cd01083">
    <property type="entry name" value="GAG_Lyase"/>
    <property type="match status" value="1"/>
</dbReference>
<feature type="domain" description="Polysaccharide lyase family 8 C-terminal" evidence="9">
    <location>
        <begin position="701"/>
        <end position="765"/>
    </location>
</feature>
<dbReference type="InterPro" id="IPR003159">
    <property type="entry name" value="Lyase_8_central_dom"/>
</dbReference>
<name>A0A919KR66_9ACTN</name>
<dbReference type="GO" id="GO:0005576">
    <property type="term" value="C:extracellular region"/>
    <property type="evidence" value="ECO:0007669"/>
    <property type="project" value="UniProtKB-SubCell"/>
</dbReference>
<dbReference type="EMBL" id="BNBO01000012">
    <property type="protein sequence ID" value="GHH69237.1"/>
    <property type="molecule type" value="Genomic_DNA"/>
</dbReference>
<dbReference type="PANTHER" id="PTHR38481">
    <property type="entry name" value="HYALURONATE LYASE"/>
    <property type="match status" value="1"/>
</dbReference>
<dbReference type="InterPro" id="IPR008929">
    <property type="entry name" value="Chondroitin_lyas"/>
</dbReference>
<evidence type="ECO:0000256" key="1">
    <source>
        <dbReference type="ARBA" id="ARBA00004613"/>
    </source>
</evidence>
<dbReference type="PROSITE" id="PS51318">
    <property type="entry name" value="TAT"/>
    <property type="match status" value="1"/>
</dbReference>
<feature type="domain" description="Carbohydrate-binding module family 96" evidence="11">
    <location>
        <begin position="821"/>
        <end position="983"/>
    </location>
</feature>
<dbReference type="InterPro" id="IPR011071">
    <property type="entry name" value="Lyase_8-like_C"/>
</dbReference>
<dbReference type="RefSeq" id="WP_190211092.1">
    <property type="nucleotide sequence ID" value="NZ_BNBO01000012.1"/>
</dbReference>
<dbReference type="InterPro" id="IPR014718">
    <property type="entry name" value="GH-type_carb-bd"/>
</dbReference>
<evidence type="ECO:0000256" key="7">
    <source>
        <dbReference type="SAM" id="MobiDB-lite"/>
    </source>
</evidence>
<feature type="domain" description="Polysaccharide lyase 8 N-terminal alpha-helical" evidence="10">
    <location>
        <begin position="61"/>
        <end position="386"/>
    </location>
</feature>
<feature type="active site" evidence="6">
    <location>
        <position position="335"/>
    </location>
</feature>
<feature type="domain" description="Polysaccharide lyase family 8 central" evidence="8">
    <location>
        <begin position="432"/>
        <end position="687"/>
    </location>
</feature>
<accession>A0A919KR66</accession>
<dbReference type="SUPFAM" id="SSF49863">
    <property type="entry name" value="Hyaluronate lyase-like, C-terminal domain"/>
    <property type="match status" value="1"/>
</dbReference>
<evidence type="ECO:0000313" key="12">
    <source>
        <dbReference type="EMBL" id="GHH69237.1"/>
    </source>
</evidence>
<keyword evidence="3" id="KW-0964">Secreted</keyword>
<dbReference type="GO" id="GO:0030246">
    <property type="term" value="F:carbohydrate binding"/>
    <property type="evidence" value="ECO:0007669"/>
    <property type="project" value="InterPro"/>
</dbReference>
<dbReference type="GO" id="GO:0016837">
    <property type="term" value="F:carbon-oxygen lyase activity, acting on polysaccharides"/>
    <property type="evidence" value="ECO:0007669"/>
    <property type="project" value="UniProtKB-ARBA"/>
</dbReference>
<keyword evidence="13" id="KW-1185">Reference proteome</keyword>
<organism evidence="12 13">
    <name type="scientific">Kitasatospora indigofera</name>
    <dbReference type="NCBI Taxonomy" id="67307"/>
    <lineage>
        <taxon>Bacteria</taxon>
        <taxon>Bacillati</taxon>
        <taxon>Actinomycetota</taxon>
        <taxon>Actinomycetes</taxon>
        <taxon>Kitasatosporales</taxon>
        <taxon>Streptomycetaceae</taxon>
        <taxon>Kitasatospora</taxon>
    </lineage>
</organism>
<protein>
    <submittedName>
        <fullName evidence="12">Lyase</fullName>
    </submittedName>
</protein>
<evidence type="ECO:0000259" key="8">
    <source>
        <dbReference type="Pfam" id="PF02278"/>
    </source>
</evidence>
<dbReference type="AlphaFoldDB" id="A0A919KR66"/>
<feature type="active site" evidence="6">
    <location>
        <position position="272"/>
    </location>
</feature>
<reference evidence="12" key="1">
    <citation type="journal article" date="2014" name="Int. J. Syst. Evol. Microbiol.">
        <title>Complete genome sequence of Corynebacterium casei LMG S-19264T (=DSM 44701T), isolated from a smear-ripened cheese.</title>
        <authorList>
            <consortium name="US DOE Joint Genome Institute (JGI-PGF)"/>
            <person name="Walter F."/>
            <person name="Albersmeier A."/>
            <person name="Kalinowski J."/>
            <person name="Ruckert C."/>
        </authorList>
    </citation>
    <scope>NUCLEOTIDE SEQUENCE</scope>
    <source>
        <strain evidence="12">JCM 4646</strain>
    </source>
</reference>
<dbReference type="InterPro" id="IPR011013">
    <property type="entry name" value="Gal_mutarotase_sf_dom"/>
</dbReference>
<evidence type="ECO:0000259" key="11">
    <source>
        <dbReference type="Pfam" id="PF24517"/>
    </source>
</evidence>
<proteinExistence type="inferred from homology"/>
<evidence type="ECO:0000256" key="5">
    <source>
        <dbReference type="ARBA" id="ARBA00023239"/>
    </source>
</evidence>
<dbReference type="InterPro" id="IPR006311">
    <property type="entry name" value="TAT_signal"/>
</dbReference>
<evidence type="ECO:0000256" key="3">
    <source>
        <dbReference type="ARBA" id="ARBA00022525"/>
    </source>
</evidence>
<dbReference type="Pfam" id="PF24517">
    <property type="entry name" value="CBM96"/>
    <property type="match status" value="1"/>
</dbReference>
<evidence type="ECO:0000259" key="9">
    <source>
        <dbReference type="Pfam" id="PF02884"/>
    </source>
</evidence>
<evidence type="ECO:0000256" key="2">
    <source>
        <dbReference type="ARBA" id="ARBA00006699"/>
    </source>
</evidence>
<feature type="active site" evidence="6">
    <location>
        <position position="281"/>
    </location>
</feature>
<evidence type="ECO:0000259" key="10">
    <source>
        <dbReference type="Pfam" id="PF08124"/>
    </source>
</evidence>
<keyword evidence="5 12" id="KW-0456">Lyase</keyword>
<dbReference type="Gene3D" id="2.60.220.10">
    <property type="entry name" value="Polysaccharide lyase family 8-like, C-terminal"/>
    <property type="match status" value="1"/>
</dbReference>
<dbReference type="SUPFAM" id="SSF74650">
    <property type="entry name" value="Galactose mutarotase-like"/>
    <property type="match status" value="1"/>
</dbReference>
<feature type="region of interest" description="Disordered" evidence="7">
    <location>
        <begin position="1"/>
        <end position="24"/>
    </location>
</feature>
<dbReference type="InterPro" id="IPR055372">
    <property type="entry name" value="CBM96"/>
</dbReference>
<sequence>MSADPHDLTPCEATPSSGPAGPSRRGVLRLAAGSALAGSLLLSAAPARAAADAYDVLRLRWRDLLTGTGFAPAAEPYATALRGLGDRAGALYGTMAPGTGSLWPDLPLGSVSANITGSYVRLRTMALAWAQPGTGLTGDAGLGAAIAAGLDHLRASAYTPTATAYGNWWDWQIGAPQALLDTCVLAYELLTAASLSGQLAAVDRQVPDARVASYTGTSTGANRVDLCRVLALRGVLGRSPAKLTTAAGALSPVFPYVRSGDGLYADGSFVQHTWVPYTGSYGEVMLGGLSKLFALLAGSAWQIGDPLRQTVFDSVGAAYAPFLYNGLVMDSVSGRAPSRGLQSADLLQLQQDDHGRGHAIIGHILRLADSGAAPAAQSAGWRAAVKGWITRDHYRPYLANAAVDLPELARAQQLLADSSVTASGEPAGARVFAMDRAVVRRPGWAASLSLCSARTTFYETGNGENLRGWHTNSGLLAWWGADYGNGQYSDAFWPTVDPYRLPGTTVSRKPLADAAGGAWGAARPAAVWAGGATDGSYAAVGQDVRGLSSTLSGRKSWFLLDDSIVCLGAGISCADGVPVETVVDNRNLGAAGTHVLTVDGVRQPDTLGWSGRLTGVRSLAVAGFGGYVFPGGATVNATREERSGSWHDINVNGSTQALTRRYLTVWFDHGTDPADAAYAYLLMPGADAAAAAARAAAPTVTVLANTASAQAVSDSASGVTAANFFAAGTAGPVTVSAPASVLLRESAGELAITVCDPSRASATVTVTVARSGYLGAVAGPGVTVLSVDGAVELLVEVGGAQGAGRTVTLSRTGTPAGAVAAALAPTRDGYLRDGTYGDTNYGTASTLTVKNTNTAGSGFGRRALLGFDVPAVRGTVRRAVLWTYGAVADSGGTQASLQAFATGGEAWTETAVTWNRSPSLGAALGTGRVCDVADWAGLDVTAAVAAAAGGELTLAVWQPLGAVGLAVNLNSRENAARQPFLEIISS</sequence>
<keyword evidence="4" id="KW-0732">Signal</keyword>
<dbReference type="Pfam" id="PF02884">
    <property type="entry name" value="Lyase_8_C"/>
    <property type="match status" value="1"/>
</dbReference>
<dbReference type="Proteomes" id="UP000617734">
    <property type="component" value="Unassembled WGS sequence"/>
</dbReference>
<evidence type="ECO:0000256" key="6">
    <source>
        <dbReference type="PIRSR" id="PIRSR638970-1"/>
    </source>
</evidence>
<dbReference type="PANTHER" id="PTHR38481:SF1">
    <property type="entry name" value="HYALURONATE LYASE"/>
    <property type="match status" value="1"/>
</dbReference>
<comment type="similarity">
    <text evidence="2">Belongs to the polysaccharide lyase 8 family.</text>
</comment>
<dbReference type="Gene3D" id="1.50.10.100">
    <property type="entry name" value="Chondroitin AC/alginate lyase"/>
    <property type="match status" value="1"/>
</dbReference>
<gene>
    <name evidence="12" type="ORF">GCM10018781_27450</name>
</gene>
<dbReference type="Pfam" id="PF02278">
    <property type="entry name" value="Lyase_8"/>
    <property type="match status" value="1"/>
</dbReference>
<dbReference type="InterPro" id="IPR012970">
    <property type="entry name" value="Lyase_8_alpha_N"/>
</dbReference>
<dbReference type="NCBIfam" id="NF033679">
    <property type="entry name" value="DNRLRE_dom"/>
    <property type="match status" value="1"/>
</dbReference>
<dbReference type="Pfam" id="PF08124">
    <property type="entry name" value="Lyase_8_N"/>
    <property type="match status" value="1"/>
</dbReference>
<comment type="subcellular location">
    <subcellularLocation>
        <location evidence="1">Secreted</location>
    </subcellularLocation>
</comment>
<dbReference type="InterPro" id="IPR004103">
    <property type="entry name" value="Lyase_8_C"/>
</dbReference>